<keyword evidence="1" id="KW-0812">Transmembrane</keyword>
<protein>
    <submittedName>
        <fullName evidence="2">Uncharacterized protein</fullName>
    </submittedName>
</protein>
<feature type="transmembrane region" description="Helical" evidence="1">
    <location>
        <begin position="77"/>
        <end position="103"/>
    </location>
</feature>
<accession>A0A0G0KVX9</accession>
<evidence type="ECO:0000313" key="2">
    <source>
        <dbReference type="EMBL" id="KKQ82972.1"/>
    </source>
</evidence>
<dbReference type="EMBL" id="LBVJ01000031">
    <property type="protein sequence ID" value="KKQ82972.1"/>
    <property type="molecule type" value="Genomic_DNA"/>
</dbReference>
<gene>
    <name evidence="2" type="ORF">UT06_C0031G0003</name>
</gene>
<comment type="caution">
    <text evidence="2">The sequence shown here is derived from an EMBL/GenBank/DDBJ whole genome shotgun (WGS) entry which is preliminary data.</text>
</comment>
<organism evidence="2 3">
    <name type="scientific">Candidatus Woesebacteria bacterium GW2011_GWA1_38_8</name>
    <dbReference type="NCBI Taxonomy" id="1618547"/>
    <lineage>
        <taxon>Bacteria</taxon>
        <taxon>Candidatus Woeseibacteriota</taxon>
    </lineage>
</organism>
<proteinExistence type="predicted"/>
<evidence type="ECO:0000313" key="3">
    <source>
        <dbReference type="Proteomes" id="UP000034710"/>
    </source>
</evidence>
<dbReference type="Proteomes" id="UP000034710">
    <property type="component" value="Unassembled WGS sequence"/>
</dbReference>
<keyword evidence="1" id="KW-1133">Transmembrane helix</keyword>
<dbReference type="AlphaFoldDB" id="A0A0G0KVX9"/>
<sequence length="106" mass="11198">MDNLLSQVNIGTTYGSPFGRTRGIADLVSIILFNAIALAGIILFILMVFGGIMMIVGAGSGNKDDIGKGQKALTAALVGFLIIFASYWIILIVEQIFGFSIFVPGV</sequence>
<name>A0A0G0KVX9_9BACT</name>
<evidence type="ECO:0000256" key="1">
    <source>
        <dbReference type="SAM" id="Phobius"/>
    </source>
</evidence>
<keyword evidence="1" id="KW-0472">Membrane</keyword>
<feature type="transmembrane region" description="Helical" evidence="1">
    <location>
        <begin position="27"/>
        <end position="56"/>
    </location>
</feature>
<reference evidence="2 3" key="1">
    <citation type="journal article" date="2015" name="Nature">
        <title>rRNA introns, odd ribosomes, and small enigmatic genomes across a large radiation of phyla.</title>
        <authorList>
            <person name="Brown C.T."/>
            <person name="Hug L.A."/>
            <person name="Thomas B.C."/>
            <person name="Sharon I."/>
            <person name="Castelle C.J."/>
            <person name="Singh A."/>
            <person name="Wilkins M.J."/>
            <person name="Williams K.H."/>
            <person name="Banfield J.F."/>
        </authorList>
    </citation>
    <scope>NUCLEOTIDE SEQUENCE [LARGE SCALE GENOMIC DNA]</scope>
</reference>